<reference evidence="1 2" key="1">
    <citation type="submission" date="2022-04" db="EMBL/GenBank/DDBJ databases">
        <title>Positive selection, recombination, and allopatry shape intraspecific diversity of widespread and dominant cyanobacteria.</title>
        <authorList>
            <person name="Wei J."/>
            <person name="Shu W."/>
            <person name="Hu C."/>
        </authorList>
    </citation>
    <scope>NUCLEOTIDE SEQUENCE [LARGE SCALE GENOMIC DNA]</scope>
    <source>
        <strain evidence="1 2">AS-A4</strain>
    </source>
</reference>
<evidence type="ECO:0000313" key="2">
    <source>
        <dbReference type="Proteomes" id="UP001476950"/>
    </source>
</evidence>
<keyword evidence="2" id="KW-1185">Reference proteome</keyword>
<dbReference type="Proteomes" id="UP001476950">
    <property type="component" value="Unassembled WGS sequence"/>
</dbReference>
<dbReference type="RefSeq" id="WP_190447104.1">
    <property type="nucleotide sequence ID" value="NZ_JAMPLM010000025.1"/>
</dbReference>
<dbReference type="EMBL" id="JAMPLM010000025">
    <property type="protein sequence ID" value="MEP1060998.1"/>
    <property type="molecule type" value="Genomic_DNA"/>
</dbReference>
<accession>A0ABV0KP21</accession>
<proteinExistence type="predicted"/>
<sequence length="129" mass="14241">MTSISRTSKDKNTKSKPRVIKAQLEHKADQERFDGFVQMSGLSQAEYIRRCCLEPAVTVIPDSNVLVYAELSKLQGTLTQAVQGESSEAVRSLLSNALQEVKTMRLALLGMEPQETASEELLRTEAVSV</sequence>
<evidence type="ECO:0000313" key="1">
    <source>
        <dbReference type="EMBL" id="MEP1060998.1"/>
    </source>
</evidence>
<protein>
    <submittedName>
        <fullName evidence="1">Uncharacterized protein</fullName>
    </submittedName>
</protein>
<gene>
    <name evidence="1" type="ORF">NDI38_21430</name>
</gene>
<name>A0ABV0KP21_9CYAN</name>
<comment type="caution">
    <text evidence="1">The sequence shown here is derived from an EMBL/GenBank/DDBJ whole genome shotgun (WGS) entry which is preliminary data.</text>
</comment>
<dbReference type="InterPro" id="IPR053842">
    <property type="entry name" value="NikA-like"/>
</dbReference>
<organism evidence="1 2">
    <name type="scientific">Stenomitos frigidus AS-A4</name>
    <dbReference type="NCBI Taxonomy" id="2933935"/>
    <lineage>
        <taxon>Bacteria</taxon>
        <taxon>Bacillati</taxon>
        <taxon>Cyanobacteriota</taxon>
        <taxon>Cyanophyceae</taxon>
        <taxon>Leptolyngbyales</taxon>
        <taxon>Leptolyngbyaceae</taxon>
        <taxon>Stenomitos</taxon>
    </lineage>
</organism>
<dbReference type="Pfam" id="PF21983">
    <property type="entry name" value="NikA-like"/>
    <property type="match status" value="1"/>
</dbReference>